<reference evidence="2" key="4">
    <citation type="journal article" date="2022" name="PLoS Pathog.">
        <title>Chromosome-level genome of Schistosoma haematobium underpins genome-wide explorations of molecular variation.</title>
        <authorList>
            <person name="Stroehlein A.J."/>
            <person name="Korhonen P.K."/>
            <person name="Lee V.V."/>
            <person name="Ralph S.A."/>
            <person name="Mentink-Kane M."/>
            <person name="You H."/>
            <person name="McManus D.P."/>
            <person name="Tchuente L.T."/>
            <person name="Stothard J.R."/>
            <person name="Kaur P."/>
            <person name="Dudchenko O."/>
            <person name="Aiden E.L."/>
            <person name="Yang B."/>
            <person name="Yang H."/>
            <person name="Emery A.M."/>
            <person name="Webster B.L."/>
            <person name="Brindley P.J."/>
            <person name="Rollinson D."/>
            <person name="Chang B.C.H."/>
            <person name="Gasser R.B."/>
            <person name="Young N.D."/>
        </authorList>
    </citation>
    <scope>NUCLEOTIDE SEQUENCE</scope>
</reference>
<reference evidence="2" key="1">
    <citation type="journal article" date="2012" name="Nat. Genet.">
        <title>Whole-genome sequence of Schistosoma haematobium.</title>
        <authorList>
            <person name="Young N.D."/>
            <person name="Jex A.R."/>
            <person name="Li B."/>
            <person name="Liu S."/>
            <person name="Yang L."/>
            <person name="Xiong Z."/>
            <person name="Li Y."/>
            <person name="Cantacessi C."/>
            <person name="Hall R.S."/>
            <person name="Xu X."/>
            <person name="Chen F."/>
            <person name="Wu X."/>
            <person name="Zerlotini A."/>
            <person name="Oliveira G."/>
            <person name="Hofmann A."/>
            <person name="Zhang G."/>
            <person name="Fang X."/>
            <person name="Kang Y."/>
            <person name="Campbell B.E."/>
            <person name="Loukas A."/>
            <person name="Ranganathan S."/>
            <person name="Rollinson D."/>
            <person name="Rinaldi G."/>
            <person name="Brindley P.J."/>
            <person name="Yang H."/>
            <person name="Wang J."/>
            <person name="Wang J."/>
            <person name="Gasser R.B."/>
        </authorList>
    </citation>
    <scope>NUCLEOTIDE SEQUENCE</scope>
</reference>
<protein>
    <submittedName>
        <fullName evidence="2">Ankyrin-2, variant 2</fullName>
    </submittedName>
</protein>
<dbReference type="KEGG" id="shx:MS3_00002925"/>
<evidence type="ECO:0000313" key="3">
    <source>
        <dbReference type="Proteomes" id="UP000471633"/>
    </source>
</evidence>
<reference evidence="2" key="2">
    <citation type="journal article" date="2019" name="Gigascience">
        <title>High-quality Schistosoma haematobium genome achieved by single-molecule and long-range sequencing.</title>
        <authorList>
            <person name="Stroehlein A.J."/>
            <person name="Korhonen P.K."/>
            <person name="Chong T.M."/>
            <person name="Lim Y.L."/>
            <person name="Chan K.G."/>
            <person name="Webster B."/>
            <person name="Rollinson D."/>
            <person name="Brindley P.J."/>
            <person name="Gasser R.B."/>
            <person name="Young N.D."/>
        </authorList>
    </citation>
    <scope>NUCLEOTIDE SEQUENCE</scope>
</reference>
<reference evidence="2" key="3">
    <citation type="submission" date="2021-06" db="EMBL/GenBank/DDBJ databases">
        <title>Chromosome-level genome assembly for S. haematobium.</title>
        <authorList>
            <person name="Stroehlein A.J."/>
        </authorList>
    </citation>
    <scope>NUCLEOTIDE SEQUENCE</scope>
</reference>
<evidence type="ECO:0000256" key="1">
    <source>
        <dbReference type="SAM" id="MobiDB-lite"/>
    </source>
</evidence>
<dbReference type="EMBL" id="AMPZ03000002">
    <property type="protein sequence ID" value="KAH9590113.1"/>
    <property type="molecule type" value="Genomic_DNA"/>
</dbReference>
<name>A0A922LN21_SCHHA</name>
<dbReference type="RefSeq" id="XP_051070595.1">
    <property type="nucleotide sequence ID" value="XM_051210586.1"/>
</dbReference>
<keyword evidence="3" id="KW-1185">Reference proteome</keyword>
<dbReference type="GeneID" id="24588403"/>
<sequence>MLEHPDFMREHPFTELDEDGVAPSPSISHRLSTSNKKLKSNEDDNYYSSDVTEQKSHTGLFNSAFDSTILAETENDDIWGQLEYMHSTLTKWMVACSEINPRRVFRPIWDSSLARCTCILLHFETRNQCRSVQMPSRYPFNY</sequence>
<proteinExistence type="predicted"/>
<dbReference type="Proteomes" id="UP000471633">
    <property type="component" value="Unassembled WGS sequence"/>
</dbReference>
<feature type="compositionally biased region" description="Polar residues" evidence="1">
    <location>
        <begin position="25"/>
        <end position="35"/>
    </location>
</feature>
<accession>A0A922LN21</accession>
<comment type="caution">
    <text evidence="2">The sequence shown here is derived from an EMBL/GenBank/DDBJ whole genome shotgun (WGS) entry which is preliminary data.</text>
</comment>
<gene>
    <name evidence="2" type="primary">ANK2_3</name>
    <name evidence="2" type="ORF">MS3_00002925</name>
</gene>
<organism evidence="2 3">
    <name type="scientific">Schistosoma haematobium</name>
    <name type="common">Blood fluke</name>
    <dbReference type="NCBI Taxonomy" id="6185"/>
    <lineage>
        <taxon>Eukaryota</taxon>
        <taxon>Metazoa</taxon>
        <taxon>Spiralia</taxon>
        <taxon>Lophotrochozoa</taxon>
        <taxon>Platyhelminthes</taxon>
        <taxon>Trematoda</taxon>
        <taxon>Digenea</taxon>
        <taxon>Strigeidida</taxon>
        <taxon>Schistosomatoidea</taxon>
        <taxon>Schistosomatidae</taxon>
        <taxon>Schistosoma</taxon>
    </lineage>
</organism>
<dbReference type="CTD" id="24588403"/>
<dbReference type="AlphaFoldDB" id="A0A922LN21"/>
<evidence type="ECO:0000313" key="2">
    <source>
        <dbReference type="EMBL" id="KAH9590113.1"/>
    </source>
</evidence>
<feature type="region of interest" description="Disordered" evidence="1">
    <location>
        <begin position="13"/>
        <end position="49"/>
    </location>
</feature>